<gene>
    <name evidence="2" type="ORF">LVJ94_01275</name>
</gene>
<keyword evidence="3" id="KW-1185">Reference proteome</keyword>
<dbReference type="Proteomes" id="UP001374803">
    <property type="component" value="Chromosome"/>
</dbReference>
<dbReference type="EMBL" id="CP089983">
    <property type="protein sequence ID" value="WXB05894.1"/>
    <property type="molecule type" value="Genomic_DNA"/>
</dbReference>
<dbReference type="InterPro" id="IPR041413">
    <property type="entry name" value="MLTR_LBD"/>
</dbReference>
<protein>
    <submittedName>
        <fullName evidence="2">Helix-turn-helix transcriptional regulator</fullName>
    </submittedName>
</protein>
<dbReference type="InterPro" id="IPR001387">
    <property type="entry name" value="Cro/C1-type_HTH"/>
</dbReference>
<proteinExistence type="predicted"/>
<dbReference type="RefSeq" id="WP_394835544.1">
    <property type="nucleotide sequence ID" value="NZ_CP089929.1"/>
</dbReference>
<feature type="domain" description="HTH cro/C1-type" evidence="1">
    <location>
        <begin position="16"/>
        <end position="88"/>
    </location>
</feature>
<reference evidence="2" key="1">
    <citation type="submission" date="2021-12" db="EMBL/GenBank/DDBJ databases">
        <title>Discovery of the Pendulisporaceae a myxobacterial family with distinct sporulation behavior and unique specialized metabolism.</title>
        <authorList>
            <person name="Garcia R."/>
            <person name="Popoff A."/>
            <person name="Bader C.D."/>
            <person name="Loehr J."/>
            <person name="Walesch S."/>
            <person name="Walt C."/>
            <person name="Boldt J."/>
            <person name="Bunk B."/>
            <person name="Haeckl F.J.F.P.J."/>
            <person name="Gunesch A.P."/>
            <person name="Birkelbach J."/>
            <person name="Nuebel U."/>
            <person name="Pietschmann T."/>
            <person name="Bach T."/>
            <person name="Mueller R."/>
        </authorList>
    </citation>
    <scope>NUCLEOTIDE SEQUENCE</scope>
    <source>
        <strain evidence="2">MSr11367</strain>
    </source>
</reference>
<sequence>MAEDERTEIRRELGAFLRSRRARLSPRDAGFAGEARRRTPGLRREEVAHLAGVGVTWYTWFEQGRDIQVSTQFLECISRALRLDATEREHLFGLAQNRPPPRGPSSAPEIAPALRRMLASIPGPAYLTTARWDVLAWNESLSAVFGDLESTPPAHRNMLWLVFTYPAYAARMTEWESDARSMLARFRVEFGRHRDDAAFGQLVRELKEASADFRRWWPEQDVLAPGEGVKRFQHPVAGEIEFEHTSFVVDGGSDLRLVVYTPLPGANARKVEKLRRAARER</sequence>
<organism evidence="2 3">
    <name type="scientific">Pendulispora rubella</name>
    <dbReference type="NCBI Taxonomy" id="2741070"/>
    <lineage>
        <taxon>Bacteria</taxon>
        <taxon>Pseudomonadati</taxon>
        <taxon>Myxococcota</taxon>
        <taxon>Myxococcia</taxon>
        <taxon>Myxococcales</taxon>
        <taxon>Sorangiineae</taxon>
        <taxon>Pendulisporaceae</taxon>
        <taxon>Pendulispora</taxon>
    </lineage>
</organism>
<evidence type="ECO:0000313" key="2">
    <source>
        <dbReference type="EMBL" id="WXB05894.1"/>
    </source>
</evidence>
<dbReference type="CDD" id="cd00093">
    <property type="entry name" value="HTH_XRE"/>
    <property type="match status" value="1"/>
</dbReference>
<dbReference type="PANTHER" id="PTHR35010">
    <property type="entry name" value="BLL4672 PROTEIN-RELATED"/>
    <property type="match status" value="1"/>
</dbReference>
<dbReference type="SMART" id="SM00530">
    <property type="entry name" value="HTH_XRE"/>
    <property type="match status" value="1"/>
</dbReference>
<dbReference type="InterPro" id="IPR010982">
    <property type="entry name" value="Lambda_DNA-bd_dom_sf"/>
</dbReference>
<dbReference type="Pfam" id="PF13560">
    <property type="entry name" value="HTH_31"/>
    <property type="match status" value="1"/>
</dbReference>
<dbReference type="Gene3D" id="1.10.260.40">
    <property type="entry name" value="lambda repressor-like DNA-binding domains"/>
    <property type="match status" value="1"/>
</dbReference>
<dbReference type="SUPFAM" id="SSF47413">
    <property type="entry name" value="lambda repressor-like DNA-binding domains"/>
    <property type="match status" value="1"/>
</dbReference>
<name>A0ABZ2L8K8_9BACT</name>
<dbReference type="PANTHER" id="PTHR35010:SF2">
    <property type="entry name" value="BLL4672 PROTEIN"/>
    <property type="match status" value="1"/>
</dbReference>
<accession>A0ABZ2L8K8</accession>
<evidence type="ECO:0000259" key="1">
    <source>
        <dbReference type="SMART" id="SM00530"/>
    </source>
</evidence>
<evidence type="ECO:0000313" key="3">
    <source>
        <dbReference type="Proteomes" id="UP001374803"/>
    </source>
</evidence>
<dbReference type="Pfam" id="PF17765">
    <property type="entry name" value="MLTR_LBD"/>
    <property type="match status" value="1"/>
</dbReference>
<dbReference type="Gene3D" id="3.30.450.180">
    <property type="match status" value="1"/>
</dbReference>